<keyword evidence="2" id="KW-1185">Reference proteome</keyword>
<dbReference type="AlphaFoldDB" id="A0A1H9P237"/>
<dbReference type="InterPro" id="IPR008551">
    <property type="entry name" value="TANGO2"/>
</dbReference>
<dbReference type="Proteomes" id="UP000198571">
    <property type="component" value="Unassembled WGS sequence"/>
</dbReference>
<name>A0A1H9P237_9BACI</name>
<evidence type="ECO:0000313" key="2">
    <source>
        <dbReference type="Proteomes" id="UP000198571"/>
    </source>
</evidence>
<protein>
    <submittedName>
        <fullName evidence="1">Uncharacterized conserved protein, contains NRDE domain</fullName>
    </submittedName>
</protein>
<dbReference type="OrthoDB" id="4380123at2"/>
<accession>A0A1H9P237</accession>
<dbReference type="PANTHER" id="PTHR17985">
    <property type="entry name" value="SER/THR-RICH PROTEIN T10 IN DGCR REGION"/>
    <property type="match status" value="1"/>
</dbReference>
<dbReference type="RefSeq" id="WP_093047065.1">
    <property type="nucleotide sequence ID" value="NZ_FOGT01000001.1"/>
</dbReference>
<dbReference type="STRING" id="1601833.SAMN05518684_101115"/>
<evidence type="ECO:0000313" key="1">
    <source>
        <dbReference type="EMBL" id="SER42296.1"/>
    </source>
</evidence>
<reference evidence="2" key="1">
    <citation type="submission" date="2016-10" db="EMBL/GenBank/DDBJ databases">
        <authorList>
            <person name="Varghese N."/>
            <person name="Submissions S."/>
        </authorList>
    </citation>
    <scope>NUCLEOTIDE SEQUENCE [LARGE SCALE GENOMIC DNA]</scope>
    <source>
        <strain evidence="2">S9</strain>
    </source>
</reference>
<proteinExistence type="predicted"/>
<organism evidence="1 2">
    <name type="scientific">Salipaludibacillus aurantiacus</name>
    <dbReference type="NCBI Taxonomy" id="1601833"/>
    <lineage>
        <taxon>Bacteria</taxon>
        <taxon>Bacillati</taxon>
        <taxon>Bacillota</taxon>
        <taxon>Bacilli</taxon>
        <taxon>Bacillales</taxon>
        <taxon>Bacillaceae</taxon>
    </lineage>
</organism>
<sequence length="250" mass="28088">MCIIGTALNVHPDYPFIMAANRDEFYNRRTKEAHFWPEDPSVLGGKDLERGGSWLGISSSGDLAALTNVRRPSSDSDALRSRGELISSYFNKRNTFKQNLNMRDKYGGFNLLYGNLNKLTFITNQSGDKKVLTRGIHVLSNASLNSPWPKSLMLKKGIEKSTAYTGSRLVEYLLQLLSFNEPFADKELPDTGVGIALERKLSPVFIQTENYGTRSSTVILADRSGNITFTEKSYVPEFLSITYHFPVRKT</sequence>
<gene>
    <name evidence="1" type="ORF">SAMN05518684_101115</name>
</gene>
<dbReference type="PANTHER" id="PTHR17985:SF8">
    <property type="entry name" value="TRANSPORT AND GOLGI ORGANIZATION PROTEIN 2 HOMOLOG"/>
    <property type="match status" value="1"/>
</dbReference>
<dbReference type="EMBL" id="FOGT01000001">
    <property type="protein sequence ID" value="SER42296.1"/>
    <property type="molecule type" value="Genomic_DNA"/>
</dbReference>
<dbReference type="Pfam" id="PF05742">
    <property type="entry name" value="TANGO2"/>
    <property type="match status" value="1"/>
</dbReference>